<evidence type="ECO:0000313" key="2">
    <source>
        <dbReference type="Proteomes" id="UP001500503"/>
    </source>
</evidence>
<name>A0ABP8R9G4_9ACTN</name>
<gene>
    <name evidence="1" type="ORF">GCM10023191_101950</name>
</gene>
<organism evidence="1 2">
    <name type="scientific">Actinoallomurus oryzae</name>
    <dbReference type="NCBI Taxonomy" id="502180"/>
    <lineage>
        <taxon>Bacteria</taxon>
        <taxon>Bacillati</taxon>
        <taxon>Actinomycetota</taxon>
        <taxon>Actinomycetes</taxon>
        <taxon>Streptosporangiales</taxon>
        <taxon>Thermomonosporaceae</taxon>
        <taxon>Actinoallomurus</taxon>
    </lineage>
</organism>
<reference evidence="2" key="1">
    <citation type="journal article" date="2019" name="Int. J. Syst. Evol. Microbiol.">
        <title>The Global Catalogue of Microorganisms (GCM) 10K type strain sequencing project: providing services to taxonomists for standard genome sequencing and annotation.</title>
        <authorList>
            <consortium name="The Broad Institute Genomics Platform"/>
            <consortium name="The Broad Institute Genome Sequencing Center for Infectious Disease"/>
            <person name="Wu L."/>
            <person name="Ma J."/>
        </authorList>
    </citation>
    <scope>NUCLEOTIDE SEQUENCE [LARGE SCALE GENOMIC DNA]</scope>
    <source>
        <strain evidence="2">JCM 17933</strain>
    </source>
</reference>
<evidence type="ECO:0008006" key="3">
    <source>
        <dbReference type="Google" id="ProtNLM"/>
    </source>
</evidence>
<protein>
    <recommendedName>
        <fullName evidence="3">Restriction endonuclease</fullName>
    </recommendedName>
</protein>
<comment type="caution">
    <text evidence="1">The sequence shown here is derived from an EMBL/GenBank/DDBJ whole genome shotgun (WGS) entry which is preliminary data.</text>
</comment>
<accession>A0ABP8R9G4</accession>
<dbReference type="Proteomes" id="UP001500503">
    <property type="component" value="Unassembled WGS sequence"/>
</dbReference>
<evidence type="ECO:0000313" key="1">
    <source>
        <dbReference type="EMBL" id="GAA4522552.1"/>
    </source>
</evidence>
<dbReference type="RefSeq" id="WP_345475895.1">
    <property type="nucleotide sequence ID" value="NZ_BAABHF010000088.1"/>
</dbReference>
<dbReference type="EMBL" id="BAABHF010000088">
    <property type="protein sequence ID" value="GAA4522552.1"/>
    <property type="molecule type" value="Genomic_DNA"/>
</dbReference>
<sequence length="320" mass="34632">MPARSNDFQAVVYFVERHLAAEATVSESASLTDRVTGQSREVDVLISTKVADHPVLIGVECRDRARRDDVGWVEAMRAKHDDLPTDRLVLVSASGFTAAAAAKARHYNIEAVTPGQPIPEDGPLAQLRAHRAEFRDMTYKDLTSLRGVTEVEGQTHAVDLTADHVVFDAEGRQLGHVADLVRSTLDQADMRSGIATAEQGDQYVIVEVNQPRYPTGQLEPAVPYLQRQGASPQLLPLLALRLVCAVHVDIQPVELAAGTLRGTGYLYGSGRTAGLGALVVFTQIGDDSHLAVRLTSAQGDTTDWTADRSTQTLLPHADDQ</sequence>
<keyword evidence="2" id="KW-1185">Reference proteome</keyword>
<proteinExistence type="predicted"/>